<dbReference type="EMBL" id="FNHZ01000001">
    <property type="protein sequence ID" value="SDM54535.1"/>
    <property type="molecule type" value="Genomic_DNA"/>
</dbReference>
<evidence type="ECO:0000313" key="1">
    <source>
        <dbReference type="EMBL" id="SDM54535.1"/>
    </source>
</evidence>
<sequence>MCLFLEISGIMGTAGWGEIGGCAYLLKISGIMGTAACVKMGGCAYLLIINVNKAQALRGIASLF</sequence>
<dbReference type="Proteomes" id="UP000187651">
    <property type="component" value="Unassembled WGS sequence"/>
</dbReference>
<accession>A0A1G9U4L9</accession>
<organism evidence="1 2">
    <name type="scientific">Lachnospira pectinoschiza</name>
    <dbReference type="NCBI Taxonomy" id="28052"/>
    <lineage>
        <taxon>Bacteria</taxon>
        <taxon>Bacillati</taxon>
        <taxon>Bacillota</taxon>
        <taxon>Clostridia</taxon>
        <taxon>Lachnospirales</taxon>
        <taxon>Lachnospiraceae</taxon>
        <taxon>Lachnospira</taxon>
    </lineage>
</organism>
<dbReference type="AlphaFoldDB" id="A0A1G9U4L9"/>
<proteinExistence type="predicted"/>
<protein>
    <submittedName>
        <fullName evidence="1">Uncharacterized protein</fullName>
    </submittedName>
</protein>
<keyword evidence="2" id="KW-1185">Reference proteome</keyword>
<gene>
    <name evidence="1" type="ORF">SAMN05216544_0600</name>
</gene>
<evidence type="ECO:0000313" key="2">
    <source>
        <dbReference type="Proteomes" id="UP000187651"/>
    </source>
</evidence>
<reference evidence="2" key="1">
    <citation type="submission" date="2016-10" db="EMBL/GenBank/DDBJ databases">
        <authorList>
            <person name="Varghese N."/>
            <person name="Submissions S."/>
        </authorList>
    </citation>
    <scope>NUCLEOTIDE SEQUENCE [LARGE SCALE GENOMIC DNA]</scope>
    <source>
        <strain evidence="2">M83</strain>
    </source>
</reference>
<name>A0A1G9U4L9_9FIRM</name>